<dbReference type="GO" id="GO:0016747">
    <property type="term" value="F:acyltransferase activity, transferring groups other than amino-acyl groups"/>
    <property type="evidence" value="ECO:0007669"/>
    <property type="project" value="InterPro"/>
</dbReference>
<dbReference type="AlphaFoldDB" id="A0A3B0BTE5"/>
<keyword evidence="1 4" id="KW-0808">Transferase</keyword>
<dbReference type="PANTHER" id="PTHR43877">
    <property type="entry name" value="AMINOALKYLPHOSPHONATE N-ACETYLTRANSFERASE-RELATED-RELATED"/>
    <property type="match status" value="1"/>
</dbReference>
<dbReference type="PROSITE" id="PS51186">
    <property type="entry name" value="GNAT"/>
    <property type="match status" value="1"/>
</dbReference>
<dbReference type="InterPro" id="IPR050832">
    <property type="entry name" value="Bact_Acetyltransf"/>
</dbReference>
<evidence type="ECO:0000259" key="3">
    <source>
        <dbReference type="PROSITE" id="PS51186"/>
    </source>
</evidence>
<sequence>MTPYGPVSVQRLDGPAAAEAAEAFRLVYAEVFAGPPYFETEDGVAAMFRRFPVRTREPGFRGALARTGEGEPVGIAYGYPLRTDPGVFKLMELAVRAPWRRRGVGRALHDTVVGGHAAGRMALVTLDVHRDNTAAQAAYRSWGYEKTGETRPWPGADPHDVLLLALPRA</sequence>
<evidence type="ECO:0000256" key="1">
    <source>
        <dbReference type="ARBA" id="ARBA00022679"/>
    </source>
</evidence>
<name>A0A3B0BTE5_9ACTN</name>
<evidence type="ECO:0000256" key="2">
    <source>
        <dbReference type="ARBA" id="ARBA00023315"/>
    </source>
</evidence>
<comment type="caution">
    <text evidence="4">The sequence shown here is derived from an EMBL/GenBank/DDBJ whole genome shotgun (WGS) entry which is preliminary data.</text>
</comment>
<proteinExistence type="predicted"/>
<evidence type="ECO:0000313" key="5">
    <source>
        <dbReference type="Proteomes" id="UP000270343"/>
    </source>
</evidence>
<dbReference type="Gene3D" id="3.40.630.30">
    <property type="match status" value="1"/>
</dbReference>
<dbReference type="Proteomes" id="UP000270343">
    <property type="component" value="Unassembled WGS sequence"/>
</dbReference>
<keyword evidence="2" id="KW-0012">Acyltransferase</keyword>
<protein>
    <submittedName>
        <fullName evidence="4">GNAT family N-acetyltransferase</fullName>
    </submittedName>
</protein>
<keyword evidence="5" id="KW-1185">Reference proteome</keyword>
<dbReference type="Pfam" id="PF00583">
    <property type="entry name" value="Acetyltransf_1"/>
    <property type="match status" value="1"/>
</dbReference>
<organism evidence="4 5">
    <name type="scientific">Streptomyces klenkii</name>
    <dbReference type="NCBI Taxonomy" id="1420899"/>
    <lineage>
        <taxon>Bacteria</taxon>
        <taxon>Bacillati</taxon>
        <taxon>Actinomycetota</taxon>
        <taxon>Actinomycetes</taxon>
        <taxon>Kitasatosporales</taxon>
        <taxon>Streptomycetaceae</taxon>
        <taxon>Streptomyces</taxon>
    </lineage>
</organism>
<gene>
    <name evidence="4" type="ORF">D7231_03970</name>
</gene>
<reference evidence="4 5" key="1">
    <citation type="journal article" date="2015" name="Antonie Van Leeuwenhoek">
        <title>Streptomyces klenkii sp. nov., isolated from deep marine sediment.</title>
        <authorList>
            <person name="Veyisoglu A."/>
            <person name="Sahin N."/>
        </authorList>
    </citation>
    <scope>NUCLEOTIDE SEQUENCE [LARGE SCALE GENOMIC DNA]</scope>
    <source>
        <strain evidence="4 5">KCTC 29202</strain>
    </source>
</reference>
<feature type="domain" description="N-acetyltransferase" evidence="3">
    <location>
        <begin position="22"/>
        <end position="169"/>
    </location>
</feature>
<dbReference type="EMBL" id="RBAM01000002">
    <property type="protein sequence ID" value="RKN76182.1"/>
    <property type="molecule type" value="Genomic_DNA"/>
</dbReference>
<dbReference type="InterPro" id="IPR016181">
    <property type="entry name" value="Acyl_CoA_acyltransferase"/>
</dbReference>
<dbReference type="InterPro" id="IPR000182">
    <property type="entry name" value="GNAT_dom"/>
</dbReference>
<dbReference type="RefSeq" id="WP_120753527.1">
    <property type="nucleotide sequence ID" value="NZ_JBFADQ010000002.1"/>
</dbReference>
<dbReference type="OrthoDB" id="4536199at2"/>
<dbReference type="CDD" id="cd04301">
    <property type="entry name" value="NAT_SF"/>
    <property type="match status" value="1"/>
</dbReference>
<dbReference type="SUPFAM" id="SSF55729">
    <property type="entry name" value="Acyl-CoA N-acyltransferases (Nat)"/>
    <property type="match status" value="1"/>
</dbReference>
<accession>A0A3B0BTE5</accession>
<evidence type="ECO:0000313" key="4">
    <source>
        <dbReference type="EMBL" id="RKN76182.1"/>
    </source>
</evidence>